<protein>
    <submittedName>
        <fullName evidence="1">Glycosyltransferase WbsX</fullName>
    </submittedName>
</protein>
<dbReference type="Gene3D" id="3.20.20.80">
    <property type="entry name" value="Glycosidases"/>
    <property type="match status" value="1"/>
</dbReference>
<gene>
    <name evidence="1" type="ORF">GEAMG1_1515</name>
</gene>
<dbReference type="CDD" id="cd11579">
    <property type="entry name" value="Glyco_tran_WbsX"/>
    <property type="match status" value="1"/>
</dbReference>
<dbReference type="PANTHER" id="PTHR41244:SF1">
    <property type="entry name" value="GLYCOSYLTRANSFERASE"/>
    <property type="match status" value="1"/>
</dbReference>
<proteinExistence type="predicted"/>
<dbReference type="RefSeq" id="WP_305732174.1">
    <property type="nucleotide sequence ID" value="NZ_OW150024.1"/>
</dbReference>
<reference evidence="1 2" key="1">
    <citation type="submission" date="2022-03" db="EMBL/GenBank/DDBJ databases">
        <authorList>
            <person name="Koch H."/>
        </authorList>
    </citation>
    <scope>NUCLEOTIDE SEQUENCE [LARGE SCALE GENOMIC DNA]</scope>
    <source>
        <strain evidence="1 2">G1</strain>
    </source>
</reference>
<organism evidence="1 2">
    <name type="scientific">Trichlorobacter ammonificans</name>
    <dbReference type="NCBI Taxonomy" id="2916410"/>
    <lineage>
        <taxon>Bacteria</taxon>
        <taxon>Pseudomonadati</taxon>
        <taxon>Thermodesulfobacteriota</taxon>
        <taxon>Desulfuromonadia</taxon>
        <taxon>Geobacterales</taxon>
        <taxon>Geobacteraceae</taxon>
        <taxon>Trichlorobacter</taxon>
    </lineage>
</organism>
<dbReference type="InterPro" id="IPR032719">
    <property type="entry name" value="WbsX"/>
</dbReference>
<evidence type="ECO:0000313" key="1">
    <source>
        <dbReference type="EMBL" id="CAH2031345.1"/>
    </source>
</evidence>
<accession>A0ABM9D808</accession>
<name>A0ABM9D808_9BACT</name>
<evidence type="ECO:0000313" key="2">
    <source>
        <dbReference type="Proteomes" id="UP001295463"/>
    </source>
</evidence>
<dbReference type="EMBL" id="OW150024">
    <property type="protein sequence ID" value="CAH2031345.1"/>
    <property type="molecule type" value="Genomic_DNA"/>
</dbReference>
<dbReference type="PANTHER" id="PTHR41244">
    <property type="entry name" value="RHAMNAN SYNTHESIS F"/>
    <property type="match status" value="1"/>
</dbReference>
<dbReference type="Pfam" id="PF14307">
    <property type="entry name" value="Glyco_tran_WbsX"/>
    <property type="match status" value="1"/>
</dbReference>
<keyword evidence="2" id="KW-1185">Reference proteome</keyword>
<sequence>MARLIAFYLPQYHPIPENDRWWGTGFTEWTNTGKARPLFPGHYQPHVPADLGYYDLRVPETRVAQAVMARDTGIEAFCYYHYWFAGKRILERPLNEVVRSGEPDYPFCLCWANQTWTGIWHGSPNKILIEQTYPGEADYRAHFRELLPLFRDNRYLKVDGKPLFVVYRPGDIPDPLGFTRFWQQLARESGLPGLHLVATIHGRRTWDFRRHGFDAAVMQYLPPLRSAGYVSWRSPFRKLRHLYQERTGKPTVYRYGDVMLDMLPDAGGDAALYPCLIPNWDNTPRSGKNGLVLHDSSPELFRIQLRRALDLTARVPDDQAVVFIKSWNEWAEGNYLEPDLRFGKAYLDVIREEIYS</sequence>
<dbReference type="Proteomes" id="UP001295463">
    <property type="component" value="Chromosome"/>
</dbReference>